<sequence>MQPPSPAVASPGVAQQQPTESEVRPTAAPAPKGLAKAWAARQARLTGAGGAGEADAGGARPAAEAAPGMAATQAPDGLPVCGASKACDEAGSKPGHACRWVQL</sequence>
<dbReference type="Proteomes" id="UP000247498">
    <property type="component" value="Unassembled WGS sequence"/>
</dbReference>
<evidence type="ECO:0000313" key="2">
    <source>
        <dbReference type="EMBL" id="GBF89137.1"/>
    </source>
</evidence>
<proteinExistence type="predicted"/>
<comment type="caution">
    <text evidence="2">The sequence shown here is derived from an EMBL/GenBank/DDBJ whole genome shotgun (WGS) entry which is preliminary data.</text>
</comment>
<name>A0A2V0NW19_9CHLO</name>
<dbReference type="EMBL" id="BDRX01000008">
    <property type="protein sequence ID" value="GBF89137.1"/>
    <property type="molecule type" value="Genomic_DNA"/>
</dbReference>
<organism evidence="2 3">
    <name type="scientific">Raphidocelis subcapitata</name>
    <dbReference type="NCBI Taxonomy" id="307507"/>
    <lineage>
        <taxon>Eukaryota</taxon>
        <taxon>Viridiplantae</taxon>
        <taxon>Chlorophyta</taxon>
        <taxon>core chlorophytes</taxon>
        <taxon>Chlorophyceae</taxon>
        <taxon>CS clade</taxon>
        <taxon>Sphaeropleales</taxon>
        <taxon>Selenastraceae</taxon>
        <taxon>Raphidocelis</taxon>
    </lineage>
</organism>
<evidence type="ECO:0000256" key="1">
    <source>
        <dbReference type="SAM" id="MobiDB-lite"/>
    </source>
</evidence>
<feature type="region of interest" description="Disordered" evidence="1">
    <location>
        <begin position="1"/>
        <end position="77"/>
    </location>
</feature>
<feature type="compositionally biased region" description="Low complexity" evidence="1">
    <location>
        <begin position="53"/>
        <end position="71"/>
    </location>
</feature>
<protein>
    <submittedName>
        <fullName evidence="2">Uncharacterized protein</fullName>
    </submittedName>
</protein>
<evidence type="ECO:0000313" key="3">
    <source>
        <dbReference type="Proteomes" id="UP000247498"/>
    </source>
</evidence>
<dbReference type="InParanoid" id="A0A2V0NW19"/>
<dbReference type="AlphaFoldDB" id="A0A2V0NW19"/>
<gene>
    <name evidence="2" type="ORF">Rsub_01854</name>
</gene>
<accession>A0A2V0NW19</accession>
<reference evidence="2 3" key="1">
    <citation type="journal article" date="2018" name="Sci. Rep.">
        <title>Raphidocelis subcapitata (=Pseudokirchneriella subcapitata) provides an insight into genome evolution and environmental adaptations in the Sphaeropleales.</title>
        <authorList>
            <person name="Suzuki S."/>
            <person name="Yamaguchi H."/>
            <person name="Nakajima N."/>
            <person name="Kawachi M."/>
        </authorList>
    </citation>
    <scope>NUCLEOTIDE SEQUENCE [LARGE SCALE GENOMIC DNA]</scope>
    <source>
        <strain evidence="2 3">NIES-35</strain>
    </source>
</reference>
<keyword evidence="3" id="KW-1185">Reference proteome</keyword>